<reference evidence="5 6" key="1">
    <citation type="submission" date="2018-03" db="EMBL/GenBank/DDBJ databases">
        <title>Genomic Encyclopedia of Archaeal and Bacterial Type Strains, Phase II (KMG-II): from individual species to whole genera.</title>
        <authorList>
            <person name="Goeker M."/>
        </authorList>
    </citation>
    <scope>NUCLEOTIDE SEQUENCE [LARGE SCALE GENOMIC DNA]</scope>
    <source>
        <strain evidence="5 6">DSM 100673</strain>
    </source>
</reference>
<accession>A0A2P8FHH7</accession>
<dbReference type="GO" id="GO:0031956">
    <property type="term" value="F:medium-chain fatty acid-CoA ligase activity"/>
    <property type="evidence" value="ECO:0007669"/>
    <property type="project" value="TreeGrafter"/>
</dbReference>
<dbReference type="EMBL" id="PYGJ01000002">
    <property type="protein sequence ID" value="PSL21204.1"/>
    <property type="molecule type" value="Genomic_DNA"/>
</dbReference>
<organism evidence="5 6">
    <name type="scientific">Shimia abyssi</name>
    <dbReference type="NCBI Taxonomy" id="1662395"/>
    <lineage>
        <taxon>Bacteria</taxon>
        <taxon>Pseudomonadati</taxon>
        <taxon>Pseudomonadota</taxon>
        <taxon>Alphaproteobacteria</taxon>
        <taxon>Rhodobacterales</taxon>
        <taxon>Roseobacteraceae</taxon>
    </lineage>
</organism>
<dbReference type="GO" id="GO:0006631">
    <property type="term" value="P:fatty acid metabolic process"/>
    <property type="evidence" value="ECO:0007669"/>
    <property type="project" value="TreeGrafter"/>
</dbReference>
<gene>
    <name evidence="5" type="ORF">CLV88_102324</name>
</gene>
<sequence length="504" mass="53943">MPLRIAIEHHARQRPDALAIAISGHRLTYAQLHNRIARLNTALAALPAQARDTLDLPQDGRLYAFAAGNHPAAATLLPAALATPHAVALLDPHWPDALHHQTLAKLPPDAIFCLSNQTGLIDAARNLGVPAICVDTDAFEIFLGDDPSTLPWTAPTDIFLVGFTSGTTSQPKAFARARHSWRASLDASRLAFALTDQSNTFAPGPLSHGVSLYAMAETLDLGAAFHTITKFDLPEARRAMAEARRIVAVPTLLGTLANGSAQEQIVEITTAGAKLDPALLTRARAHFPRARLHEYYGASELGFVSINTHGRQSSSAPAHSVGHPFPHVSLSLRQDGAEVAQGTPGTIFVRGDLAIDGYLWGGRNSGFRREGPWATVGDIGQLNTDGSLSILGREGGMLITAGHNIYPQEIETALTDIPGITGAVVLGHTHASRGQELVAILQGDTPLDEIRSRLAIHLPRYKLPRRYLGITKFPLTQSGKIARATLDTWLKEDNPNLVPLASAS</sequence>
<evidence type="ECO:0000259" key="3">
    <source>
        <dbReference type="Pfam" id="PF00501"/>
    </source>
</evidence>
<evidence type="ECO:0000313" key="5">
    <source>
        <dbReference type="EMBL" id="PSL21204.1"/>
    </source>
</evidence>
<dbReference type="OrthoDB" id="9803968at2"/>
<comment type="caution">
    <text evidence="5">The sequence shown here is derived from an EMBL/GenBank/DDBJ whole genome shotgun (WGS) entry which is preliminary data.</text>
</comment>
<dbReference type="RefSeq" id="WP_106607393.1">
    <property type="nucleotide sequence ID" value="NZ_PYGJ01000002.1"/>
</dbReference>
<dbReference type="Pfam" id="PF13193">
    <property type="entry name" value="AMP-binding_C"/>
    <property type="match status" value="1"/>
</dbReference>
<dbReference type="Pfam" id="PF00501">
    <property type="entry name" value="AMP-binding"/>
    <property type="match status" value="1"/>
</dbReference>
<dbReference type="PANTHER" id="PTHR43201:SF5">
    <property type="entry name" value="MEDIUM-CHAIN ACYL-COA LIGASE ACSF2, MITOCHONDRIAL"/>
    <property type="match status" value="1"/>
</dbReference>
<dbReference type="InterPro" id="IPR020845">
    <property type="entry name" value="AMP-binding_CS"/>
</dbReference>
<protein>
    <submittedName>
        <fullName evidence="5">Long-chain acyl-CoA synthetase</fullName>
    </submittedName>
</protein>
<feature type="domain" description="AMP-dependent synthetase/ligase" evidence="3">
    <location>
        <begin position="8"/>
        <end position="359"/>
    </location>
</feature>
<dbReference type="AlphaFoldDB" id="A0A2P8FHH7"/>
<keyword evidence="6" id="KW-1185">Reference proteome</keyword>
<dbReference type="InterPro" id="IPR000873">
    <property type="entry name" value="AMP-dep_synth/lig_dom"/>
</dbReference>
<dbReference type="SUPFAM" id="SSF56801">
    <property type="entry name" value="Acetyl-CoA synthetase-like"/>
    <property type="match status" value="1"/>
</dbReference>
<evidence type="ECO:0000256" key="2">
    <source>
        <dbReference type="ARBA" id="ARBA00022598"/>
    </source>
</evidence>
<feature type="domain" description="AMP-binding enzyme C-terminal" evidence="4">
    <location>
        <begin position="409"/>
        <end position="480"/>
    </location>
</feature>
<evidence type="ECO:0000313" key="6">
    <source>
        <dbReference type="Proteomes" id="UP000240418"/>
    </source>
</evidence>
<dbReference type="PROSITE" id="PS00455">
    <property type="entry name" value="AMP_BINDING"/>
    <property type="match status" value="1"/>
</dbReference>
<dbReference type="Gene3D" id="3.40.50.12780">
    <property type="entry name" value="N-terminal domain of ligase-like"/>
    <property type="match status" value="1"/>
</dbReference>
<dbReference type="Gene3D" id="3.30.300.30">
    <property type="match status" value="1"/>
</dbReference>
<dbReference type="Proteomes" id="UP000240418">
    <property type="component" value="Unassembled WGS sequence"/>
</dbReference>
<dbReference type="PANTHER" id="PTHR43201">
    <property type="entry name" value="ACYL-COA SYNTHETASE"/>
    <property type="match status" value="1"/>
</dbReference>
<evidence type="ECO:0000256" key="1">
    <source>
        <dbReference type="ARBA" id="ARBA00006432"/>
    </source>
</evidence>
<name>A0A2P8FHH7_9RHOB</name>
<comment type="similarity">
    <text evidence="1">Belongs to the ATP-dependent AMP-binding enzyme family.</text>
</comment>
<proteinExistence type="inferred from homology"/>
<evidence type="ECO:0000259" key="4">
    <source>
        <dbReference type="Pfam" id="PF13193"/>
    </source>
</evidence>
<dbReference type="InterPro" id="IPR045851">
    <property type="entry name" value="AMP-bd_C_sf"/>
</dbReference>
<keyword evidence="2" id="KW-0436">Ligase</keyword>
<dbReference type="InterPro" id="IPR025110">
    <property type="entry name" value="AMP-bd_C"/>
</dbReference>
<dbReference type="InterPro" id="IPR042099">
    <property type="entry name" value="ANL_N_sf"/>
</dbReference>